<reference evidence="5 6" key="1">
    <citation type="submission" date="2024-04" db="EMBL/GenBank/DDBJ databases">
        <title>Complete genome sequence of Fusarium acuminatum.</title>
        <authorList>
            <person name="Lan B."/>
        </authorList>
    </citation>
    <scope>NUCLEOTIDE SEQUENCE [LARGE SCALE GENOMIC DNA]</scope>
    <source>
        <strain evidence="5">1A</strain>
    </source>
</reference>
<evidence type="ECO:0008006" key="7">
    <source>
        <dbReference type="Google" id="ProtNLM"/>
    </source>
</evidence>
<sequence length="276" mass="31721">MSRSLSEDRESHDRLLDKEYHQDDEGEGWRENGHSPLTCKSSLKTAIGIASFAFNVFLVPLCIWLWIRSRSPLPPWPSTLYCKLSHAKRSPCTDNGPSAPAQDAVEYEIVTFNSDFPEDHSGKTAYYGASPSAEEAWKKLMDPYLVQISSAEAARISRPTSQISQNPDYYITSLDVYHQLHCLNDIRKMVRDYNSTDGNLGRLQTMHKFHCIDSIRQSLMCSADLSLIHWYWAPQVGKNFPNATTTHICRKWSMIEEWAMGHKLDQDEYDPRTHFE</sequence>
<dbReference type="Proteomes" id="UP001489902">
    <property type="component" value="Chromosome 7"/>
</dbReference>
<dbReference type="InterPro" id="IPR021765">
    <property type="entry name" value="UstYa-like"/>
</dbReference>
<feature type="region of interest" description="Disordered" evidence="3">
    <location>
        <begin position="1"/>
        <end position="34"/>
    </location>
</feature>
<name>A0ABZ2XAA8_9HYPO</name>
<feature type="compositionally biased region" description="Basic and acidic residues" evidence="3">
    <location>
        <begin position="1"/>
        <end position="33"/>
    </location>
</feature>
<evidence type="ECO:0000313" key="5">
    <source>
        <dbReference type="EMBL" id="WZH50044.1"/>
    </source>
</evidence>
<proteinExistence type="inferred from homology"/>
<evidence type="ECO:0000256" key="3">
    <source>
        <dbReference type="SAM" id="MobiDB-lite"/>
    </source>
</evidence>
<dbReference type="EMBL" id="CP151266">
    <property type="protein sequence ID" value="WZH50044.1"/>
    <property type="molecule type" value="Genomic_DNA"/>
</dbReference>
<comment type="similarity">
    <text evidence="2">Belongs to the ustYa family.</text>
</comment>
<evidence type="ECO:0000256" key="1">
    <source>
        <dbReference type="ARBA" id="ARBA00004685"/>
    </source>
</evidence>
<protein>
    <recommendedName>
        <fullName evidence="7">Tat pathway signal sequence</fullName>
    </recommendedName>
</protein>
<evidence type="ECO:0000256" key="4">
    <source>
        <dbReference type="SAM" id="Phobius"/>
    </source>
</evidence>
<keyword evidence="6" id="KW-1185">Reference proteome</keyword>
<dbReference type="PANTHER" id="PTHR33365">
    <property type="entry name" value="YALI0B05434P"/>
    <property type="match status" value="1"/>
</dbReference>
<evidence type="ECO:0000313" key="6">
    <source>
        <dbReference type="Proteomes" id="UP001489902"/>
    </source>
</evidence>
<feature type="transmembrane region" description="Helical" evidence="4">
    <location>
        <begin position="46"/>
        <end position="67"/>
    </location>
</feature>
<dbReference type="PANTHER" id="PTHR33365:SF4">
    <property type="entry name" value="CYCLOCHLOROTINE BIOSYNTHESIS PROTEIN O"/>
    <property type="match status" value="1"/>
</dbReference>
<comment type="pathway">
    <text evidence="1">Mycotoxin biosynthesis.</text>
</comment>
<keyword evidence="4" id="KW-0812">Transmembrane</keyword>
<organism evidence="5 6">
    <name type="scientific">Fusarium acuminatum</name>
    <dbReference type="NCBI Taxonomy" id="5515"/>
    <lineage>
        <taxon>Eukaryota</taxon>
        <taxon>Fungi</taxon>
        <taxon>Dikarya</taxon>
        <taxon>Ascomycota</taxon>
        <taxon>Pezizomycotina</taxon>
        <taxon>Sordariomycetes</taxon>
        <taxon>Hypocreomycetidae</taxon>
        <taxon>Hypocreales</taxon>
        <taxon>Nectriaceae</taxon>
        <taxon>Fusarium</taxon>
        <taxon>Fusarium tricinctum species complex</taxon>
    </lineage>
</organism>
<gene>
    <name evidence="5" type="ORF">QYS62_011279</name>
</gene>
<accession>A0ABZ2XAA8</accession>
<evidence type="ECO:0000256" key="2">
    <source>
        <dbReference type="ARBA" id="ARBA00035112"/>
    </source>
</evidence>
<keyword evidence="4" id="KW-0472">Membrane</keyword>
<dbReference type="Pfam" id="PF11807">
    <property type="entry name" value="UstYa"/>
    <property type="match status" value="1"/>
</dbReference>
<keyword evidence="4" id="KW-1133">Transmembrane helix</keyword>